<gene>
    <name evidence="9" type="primary">psaK</name>
    <name evidence="10" type="ORF">AsFPU1_3432</name>
</gene>
<keyword evidence="6 9" id="KW-1133">Transmembrane helix</keyword>
<name>A0A401IL81_APHSA</name>
<keyword evidence="5 9" id="KW-0603">Photosystem I</keyword>
<evidence type="ECO:0000256" key="6">
    <source>
        <dbReference type="ARBA" id="ARBA00022989"/>
    </source>
</evidence>
<comment type="subcellular location">
    <subcellularLocation>
        <location evidence="9">Cellular thylakoid membrane</location>
        <topology evidence="9">Multi-pass membrane protein</topology>
    </subcellularLocation>
    <subcellularLocation>
        <location evidence="1">Membrane</location>
        <topology evidence="1">Multi-pass membrane protein</topology>
    </subcellularLocation>
</comment>
<dbReference type="Pfam" id="PF01241">
    <property type="entry name" value="PSI_PSAK"/>
    <property type="match status" value="1"/>
</dbReference>
<dbReference type="AlphaFoldDB" id="A0A401IL81"/>
<dbReference type="HAMAP" id="MF_00474">
    <property type="entry name" value="PSI_PsaK"/>
    <property type="match status" value="1"/>
</dbReference>
<dbReference type="Proteomes" id="UP000287247">
    <property type="component" value="Unassembled WGS sequence"/>
</dbReference>
<evidence type="ECO:0000256" key="8">
    <source>
        <dbReference type="ARBA" id="ARBA00023136"/>
    </source>
</evidence>
<dbReference type="EMBL" id="BDQK01000014">
    <property type="protein sequence ID" value="GBF82009.1"/>
    <property type="molecule type" value="Genomic_DNA"/>
</dbReference>
<evidence type="ECO:0000256" key="7">
    <source>
        <dbReference type="ARBA" id="ARBA00023078"/>
    </source>
</evidence>
<dbReference type="NCBIfam" id="TIGR03049">
    <property type="entry name" value="PS_I_psaK"/>
    <property type="match status" value="1"/>
</dbReference>
<evidence type="ECO:0000256" key="5">
    <source>
        <dbReference type="ARBA" id="ARBA00022836"/>
    </source>
</evidence>
<keyword evidence="3 9" id="KW-0602">Photosynthesis</keyword>
<keyword evidence="7 9" id="KW-0793">Thylakoid</keyword>
<dbReference type="RefSeq" id="WP_124971616.1">
    <property type="nucleotide sequence ID" value="NZ_BDQK01000014.1"/>
</dbReference>
<dbReference type="GO" id="GO:0009522">
    <property type="term" value="C:photosystem I"/>
    <property type="evidence" value="ECO:0007669"/>
    <property type="project" value="UniProtKB-KW"/>
</dbReference>
<proteinExistence type="inferred from homology"/>
<evidence type="ECO:0000256" key="2">
    <source>
        <dbReference type="ARBA" id="ARBA00006458"/>
    </source>
</evidence>
<evidence type="ECO:0000256" key="1">
    <source>
        <dbReference type="ARBA" id="ARBA00004141"/>
    </source>
</evidence>
<dbReference type="InterPro" id="IPR017492">
    <property type="entry name" value="PSI_PsaK"/>
</dbReference>
<comment type="similarity">
    <text evidence="2 9">Belongs to the PsaG/PsaK family.</text>
</comment>
<evidence type="ECO:0000313" key="11">
    <source>
        <dbReference type="Proteomes" id="UP000287247"/>
    </source>
</evidence>
<accession>A0A401IL81</accession>
<reference evidence="11" key="1">
    <citation type="submission" date="2017-05" db="EMBL/GenBank/DDBJ databases">
        <title>Physiological properties and genetic analysis related to exopolysaccharide production of fresh-water unicellular cyanobacterium Aphanothece sacrum, Suizenji Nori, that has been cultured as a food source in Japan.</title>
        <authorList>
            <person name="Kanesaki Y."/>
            <person name="Yoshikawa S."/>
            <person name="Ohki K."/>
        </authorList>
    </citation>
    <scope>NUCLEOTIDE SEQUENCE [LARGE SCALE GENOMIC DNA]</scope>
    <source>
        <strain evidence="11">FPU1</strain>
    </source>
</reference>
<evidence type="ECO:0000313" key="10">
    <source>
        <dbReference type="EMBL" id="GBF82009.1"/>
    </source>
</evidence>
<feature type="transmembrane region" description="Helical" evidence="9">
    <location>
        <begin position="62"/>
        <end position="85"/>
    </location>
</feature>
<dbReference type="GO" id="GO:0015979">
    <property type="term" value="P:photosynthesis"/>
    <property type="evidence" value="ECO:0007669"/>
    <property type="project" value="UniProtKB-UniRule"/>
</dbReference>
<keyword evidence="11" id="KW-1185">Reference proteome</keyword>
<sequence>MLSNLVLLTHSSIPTTASWNLSVCIIMIFANLFAFIIGYFAIQNTGAGPDLPLPQLAAKKQFGLPELLATGSFGHILGAGIILGLSSSGIL</sequence>
<dbReference type="InterPro" id="IPR037101">
    <property type="entry name" value="PSI_PsaK_bact"/>
</dbReference>
<dbReference type="SUPFAM" id="SSF81563">
    <property type="entry name" value="Photosystem I reaction center subunit X, PsaK"/>
    <property type="match status" value="1"/>
</dbReference>
<evidence type="ECO:0000256" key="3">
    <source>
        <dbReference type="ARBA" id="ARBA00022531"/>
    </source>
</evidence>
<keyword evidence="4 9" id="KW-0812">Transmembrane</keyword>
<evidence type="ECO:0000256" key="9">
    <source>
        <dbReference type="HAMAP-Rule" id="MF_00474"/>
    </source>
</evidence>
<dbReference type="InterPro" id="IPR035982">
    <property type="entry name" value="PSI_centre_PsaK_sf"/>
</dbReference>
<comment type="caution">
    <text evidence="10">The sequence shown here is derived from an EMBL/GenBank/DDBJ whole genome shotgun (WGS) entry which is preliminary data.</text>
</comment>
<dbReference type="GO" id="GO:0031676">
    <property type="term" value="C:plasma membrane-derived thylakoid membrane"/>
    <property type="evidence" value="ECO:0007669"/>
    <property type="project" value="UniProtKB-SubCell"/>
</dbReference>
<feature type="transmembrane region" description="Helical" evidence="9">
    <location>
        <begin position="21"/>
        <end position="42"/>
    </location>
</feature>
<dbReference type="Gene3D" id="1.20.860.20">
    <property type="entry name" value="Photosystem I PsaK, reaction centre"/>
    <property type="match status" value="1"/>
</dbReference>
<dbReference type="InterPro" id="IPR000549">
    <property type="entry name" value="PSI_PsaG/PsaK"/>
</dbReference>
<dbReference type="OrthoDB" id="461530at2"/>
<keyword evidence="8 9" id="KW-0472">Membrane</keyword>
<protein>
    <recommendedName>
        <fullName evidence="9">Photosystem I reaction center subunit PsaK</fullName>
    </recommendedName>
    <alternativeName>
        <fullName evidence="9">Photosystem I subunit X</fullName>
    </alternativeName>
</protein>
<evidence type="ECO:0000256" key="4">
    <source>
        <dbReference type="ARBA" id="ARBA00022692"/>
    </source>
</evidence>
<organism evidence="10 11">
    <name type="scientific">Aphanothece sacrum FPU1</name>
    <dbReference type="NCBI Taxonomy" id="1920663"/>
    <lineage>
        <taxon>Bacteria</taxon>
        <taxon>Bacillati</taxon>
        <taxon>Cyanobacteriota</taxon>
        <taxon>Cyanophyceae</taxon>
        <taxon>Oscillatoriophycideae</taxon>
        <taxon>Chroococcales</taxon>
        <taxon>Aphanothecaceae</taxon>
        <taxon>Aphanothece</taxon>
    </lineage>
</organism>